<accession>A0A1I5NTV3</accession>
<evidence type="ECO:0000256" key="3">
    <source>
        <dbReference type="ARBA" id="ARBA00022516"/>
    </source>
</evidence>
<protein>
    <recommendedName>
        <fullName evidence="8 10">Phosphate acyltransferase</fullName>
        <ecNumber evidence="8 10">2.3.1.274</ecNumber>
    </recommendedName>
    <alternativeName>
        <fullName evidence="10">Acyl-ACP phosphotransacylase</fullName>
    </alternativeName>
    <alternativeName>
        <fullName evidence="10">Acyl-[acyl-carrier-protein]--phosphate acyltransferase</fullName>
    </alternativeName>
    <alternativeName>
        <fullName evidence="10">Phosphate-acyl-ACP acyltransferase</fullName>
    </alternativeName>
</protein>
<evidence type="ECO:0000256" key="4">
    <source>
        <dbReference type="ARBA" id="ARBA00022679"/>
    </source>
</evidence>
<dbReference type="NCBIfam" id="TIGR00182">
    <property type="entry name" value="plsX"/>
    <property type="match status" value="1"/>
</dbReference>
<gene>
    <name evidence="10 11" type="primary">plsX</name>
    <name evidence="11" type="ORF">H0N91_08850</name>
</gene>
<evidence type="ECO:0000313" key="12">
    <source>
        <dbReference type="Proteomes" id="UP000586254"/>
    </source>
</evidence>
<sequence length="338" mass="35934">MNIFVDAMGGDNAPVEIVKGAVDAVKEYGVPLTLVGKEDIVKQELAKYPYPQDKIKVLHAQTVIGFDEEPAMAIRRKEDSSLVVALNAMKGDPDSVLISAGSTGALLSGGLLKLGRIKGIKRPALAAALPKDGGVVLLIDTGANADCKSEYLEQFAMLGHVYFESVLGKKNPKVGLVNIGSEEEKGSIMVKEAYQLLKNSDLNFVGNVEARDIPTTDVDILVCDGFTGNIVLKLLEGLSSYLMKGIKKSIMGSAKGKIGGALIKNDLKQFKKQFDSDEAGGAPFLGVKGGIIKAHGSSGAYAIKNAINQSIKFIDNDVLGKITAKLQEEKAAKEQEKE</sequence>
<dbReference type="GO" id="GO:0006633">
    <property type="term" value="P:fatty acid biosynthetic process"/>
    <property type="evidence" value="ECO:0007669"/>
    <property type="project" value="UniProtKB-UniRule"/>
</dbReference>
<evidence type="ECO:0000256" key="2">
    <source>
        <dbReference type="ARBA" id="ARBA00022490"/>
    </source>
</evidence>
<dbReference type="RefSeq" id="WP_090414276.1">
    <property type="nucleotide sequence ID" value="NZ_CABJAI010000007.1"/>
</dbReference>
<keyword evidence="11" id="KW-0012">Acyltransferase</keyword>
<evidence type="ECO:0000256" key="1">
    <source>
        <dbReference type="ARBA" id="ARBA00001232"/>
    </source>
</evidence>
<dbReference type="GO" id="GO:0005737">
    <property type="term" value="C:cytoplasm"/>
    <property type="evidence" value="ECO:0007669"/>
    <property type="project" value="UniProtKB-SubCell"/>
</dbReference>
<dbReference type="PANTHER" id="PTHR30100:SF1">
    <property type="entry name" value="PHOSPHATE ACYLTRANSFERASE"/>
    <property type="match status" value="1"/>
</dbReference>
<evidence type="ECO:0000256" key="10">
    <source>
        <dbReference type="HAMAP-Rule" id="MF_00019"/>
    </source>
</evidence>
<reference evidence="11 12" key="1">
    <citation type="submission" date="2020-07" db="EMBL/GenBank/DDBJ databases">
        <title>Organ Donor 1.</title>
        <authorList>
            <person name="Marsh A.J."/>
            <person name="Azcarate-Peril M.A."/>
        </authorList>
    </citation>
    <scope>NUCLEOTIDE SEQUENCE [LARGE SCALE GENOMIC DNA]</scope>
    <source>
        <strain evidence="11 12">AMC0717</strain>
    </source>
</reference>
<dbReference type="InterPro" id="IPR012281">
    <property type="entry name" value="Phospholipid_synth_PlsX-like"/>
</dbReference>
<organism evidence="11 12">
    <name type="scientific">Eubacterium callanderi</name>
    <dbReference type="NCBI Taxonomy" id="53442"/>
    <lineage>
        <taxon>Bacteria</taxon>
        <taxon>Bacillati</taxon>
        <taxon>Bacillota</taxon>
        <taxon>Clostridia</taxon>
        <taxon>Eubacteriales</taxon>
        <taxon>Eubacteriaceae</taxon>
        <taxon>Eubacterium</taxon>
    </lineage>
</organism>
<dbReference type="Proteomes" id="UP000586254">
    <property type="component" value="Unassembled WGS sequence"/>
</dbReference>
<evidence type="ECO:0000313" key="11">
    <source>
        <dbReference type="EMBL" id="NZA38251.1"/>
    </source>
</evidence>
<keyword evidence="3 10" id="KW-0444">Lipid biosynthesis</keyword>
<comment type="subcellular location">
    <subcellularLocation>
        <location evidence="10">Cytoplasm</location>
    </subcellularLocation>
    <text evidence="10">Associated with the membrane possibly through PlsY.</text>
</comment>
<dbReference type="UniPathway" id="UPA00085"/>
<comment type="caution">
    <text evidence="11">The sequence shown here is derived from an EMBL/GenBank/DDBJ whole genome shotgun (WGS) entry which is preliminary data.</text>
</comment>
<evidence type="ECO:0000256" key="5">
    <source>
        <dbReference type="ARBA" id="ARBA00023098"/>
    </source>
</evidence>
<dbReference type="PANTHER" id="PTHR30100">
    <property type="entry name" value="FATTY ACID/PHOSPHOLIPID SYNTHESIS PROTEIN PLSX"/>
    <property type="match status" value="1"/>
</dbReference>
<dbReference type="EMBL" id="JACCKS010000008">
    <property type="protein sequence ID" value="NZA38251.1"/>
    <property type="molecule type" value="Genomic_DNA"/>
</dbReference>
<dbReference type="GO" id="GO:0008654">
    <property type="term" value="P:phospholipid biosynthetic process"/>
    <property type="evidence" value="ECO:0007669"/>
    <property type="project" value="UniProtKB-KW"/>
</dbReference>
<comment type="similarity">
    <text evidence="10">Belongs to the PlsX family.</text>
</comment>
<dbReference type="EC" id="2.3.1.274" evidence="8 10"/>
<dbReference type="Pfam" id="PF02504">
    <property type="entry name" value="FA_synthesis"/>
    <property type="match status" value="1"/>
</dbReference>
<name>A0A1I5NTV3_9FIRM</name>
<evidence type="ECO:0000256" key="6">
    <source>
        <dbReference type="ARBA" id="ARBA00023209"/>
    </source>
</evidence>
<dbReference type="SUPFAM" id="SSF53659">
    <property type="entry name" value="Isocitrate/Isopropylmalate dehydrogenase-like"/>
    <property type="match status" value="1"/>
</dbReference>
<dbReference type="InterPro" id="IPR003664">
    <property type="entry name" value="FA_synthesis"/>
</dbReference>
<evidence type="ECO:0000256" key="9">
    <source>
        <dbReference type="ARBA" id="ARBA00046608"/>
    </source>
</evidence>
<comment type="catalytic activity">
    <reaction evidence="1 10">
        <text>a fatty acyl-[ACP] + phosphate = an acyl phosphate + holo-[ACP]</text>
        <dbReference type="Rhea" id="RHEA:42292"/>
        <dbReference type="Rhea" id="RHEA-COMP:9685"/>
        <dbReference type="Rhea" id="RHEA-COMP:14125"/>
        <dbReference type="ChEBI" id="CHEBI:43474"/>
        <dbReference type="ChEBI" id="CHEBI:59918"/>
        <dbReference type="ChEBI" id="CHEBI:64479"/>
        <dbReference type="ChEBI" id="CHEBI:138651"/>
        <dbReference type="EC" id="2.3.1.274"/>
    </reaction>
</comment>
<comment type="pathway">
    <text evidence="10">Lipid metabolism; phospholipid metabolism.</text>
</comment>
<evidence type="ECO:0000256" key="7">
    <source>
        <dbReference type="ARBA" id="ARBA00023264"/>
    </source>
</evidence>
<keyword evidence="7 10" id="KW-1208">Phospholipid metabolism</keyword>
<comment type="subunit">
    <text evidence="9 10">Homodimer. Probably interacts with PlsY.</text>
</comment>
<keyword evidence="6 10" id="KW-0594">Phospholipid biosynthesis</keyword>
<dbReference type="GO" id="GO:0043811">
    <property type="term" value="F:phosphate:acyl-[acyl carrier protein] acyltransferase activity"/>
    <property type="evidence" value="ECO:0007669"/>
    <property type="project" value="UniProtKB-UniRule"/>
</dbReference>
<evidence type="ECO:0000256" key="8">
    <source>
        <dbReference type="ARBA" id="ARBA00024069"/>
    </source>
</evidence>
<dbReference type="Gene3D" id="3.40.718.10">
    <property type="entry name" value="Isopropylmalate Dehydrogenase"/>
    <property type="match status" value="1"/>
</dbReference>
<dbReference type="AlphaFoldDB" id="A0A1I5NTV3"/>
<keyword evidence="2 10" id="KW-0963">Cytoplasm</keyword>
<comment type="function">
    <text evidence="10">Catalyzes the reversible formation of acyl-phosphate (acyl-PO(4)) from acyl-[acyl-carrier-protein] (acyl-ACP). This enzyme utilizes acyl-ACP as fatty acyl donor, but not acyl-CoA.</text>
</comment>
<keyword evidence="4 10" id="KW-0808">Transferase</keyword>
<proteinExistence type="inferred from homology"/>
<dbReference type="PIRSF" id="PIRSF002465">
    <property type="entry name" value="Phsphlp_syn_PlsX"/>
    <property type="match status" value="1"/>
</dbReference>
<dbReference type="HAMAP" id="MF_00019">
    <property type="entry name" value="PlsX"/>
    <property type="match status" value="1"/>
</dbReference>
<keyword evidence="5 10" id="KW-0443">Lipid metabolism</keyword>